<dbReference type="Pfam" id="PF02518">
    <property type="entry name" value="HATPase_c"/>
    <property type="match status" value="1"/>
</dbReference>
<feature type="domain" description="Response regulatory" evidence="8">
    <location>
        <begin position="974"/>
        <end position="1091"/>
    </location>
</feature>
<dbReference type="InterPro" id="IPR005467">
    <property type="entry name" value="His_kinase_dom"/>
</dbReference>
<dbReference type="InterPro" id="IPR000014">
    <property type="entry name" value="PAS"/>
</dbReference>
<keyword evidence="3 5" id="KW-0597">Phosphoprotein</keyword>
<organism evidence="10 11">
    <name type="scientific">Thalassotalea profundi</name>
    <dbReference type="NCBI Taxonomy" id="2036687"/>
    <lineage>
        <taxon>Bacteria</taxon>
        <taxon>Pseudomonadati</taxon>
        <taxon>Pseudomonadota</taxon>
        <taxon>Gammaproteobacteria</taxon>
        <taxon>Alteromonadales</taxon>
        <taxon>Colwelliaceae</taxon>
        <taxon>Thalassotalea</taxon>
    </lineage>
</organism>
<dbReference type="Gene3D" id="1.10.287.130">
    <property type="match status" value="1"/>
</dbReference>
<name>A0ABQ3IFE5_9GAMM</name>
<comment type="caution">
    <text evidence="10">The sequence shown here is derived from an EMBL/GenBank/DDBJ whole genome shotgun (WGS) entry which is preliminary data.</text>
</comment>
<dbReference type="PROSITE" id="PS50112">
    <property type="entry name" value="PAS"/>
    <property type="match status" value="1"/>
</dbReference>
<gene>
    <name evidence="10" type="ORF">GCM10011501_07240</name>
</gene>
<dbReference type="PANTHER" id="PTHR45339:SF1">
    <property type="entry name" value="HYBRID SIGNAL TRANSDUCTION HISTIDINE KINASE J"/>
    <property type="match status" value="1"/>
</dbReference>
<feature type="domain" description="Histidine kinase" evidence="7">
    <location>
        <begin position="586"/>
        <end position="807"/>
    </location>
</feature>
<evidence type="ECO:0000259" key="7">
    <source>
        <dbReference type="PROSITE" id="PS50109"/>
    </source>
</evidence>
<dbReference type="InterPro" id="IPR003661">
    <property type="entry name" value="HisK_dim/P_dom"/>
</dbReference>
<evidence type="ECO:0000259" key="8">
    <source>
        <dbReference type="PROSITE" id="PS50110"/>
    </source>
</evidence>
<evidence type="ECO:0000256" key="2">
    <source>
        <dbReference type="ARBA" id="ARBA00012438"/>
    </source>
</evidence>
<dbReference type="SMART" id="SM00388">
    <property type="entry name" value="HisKA"/>
    <property type="match status" value="1"/>
</dbReference>
<dbReference type="NCBIfam" id="TIGR00229">
    <property type="entry name" value="sensory_box"/>
    <property type="match status" value="1"/>
</dbReference>
<dbReference type="InterPro" id="IPR036890">
    <property type="entry name" value="HATPase_C_sf"/>
</dbReference>
<dbReference type="Pfam" id="PF00072">
    <property type="entry name" value="Response_reg"/>
    <property type="match status" value="1"/>
</dbReference>
<dbReference type="Proteomes" id="UP000626370">
    <property type="component" value="Unassembled WGS sequence"/>
</dbReference>
<keyword evidence="6" id="KW-1133">Transmembrane helix</keyword>
<dbReference type="InterPro" id="IPR036097">
    <property type="entry name" value="HisK_dim/P_sf"/>
</dbReference>
<dbReference type="CDD" id="cd16922">
    <property type="entry name" value="HATPase_EvgS-ArcB-TorS-like"/>
    <property type="match status" value="1"/>
</dbReference>
<dbReference type="InterPro" id="IPR003594">
    <property type="entry name" value="HATPase_dom"/>
</dbReference>
<evidence type="ECO:0000256" key="1">
    <source>
        <dbReference type="ARBA" id="ARBA00000085"/>
    </source>
</evidence>
<dbReference type="CDD" id="cd17546">
    <property type="entry name" value="REC_hyHK_CKI1_RcsC-like"/>
    <property type="match status" value="1"/>
</dbReference>
<accession>A0ABQ3IFE5</accession>
<evidence type="ECO:0000256" key="4">
    <source>
        <dbReference type="ARBA" id="ARBA00023012"/>
    </source>
</evidence>
<dbReference type="SUPFAM" id="SSF47384">
    <property type="entry name" value="Homodimeric domain of signal transducing histidine kinase"/>
    <property type="match status" value="1"/>
</dbReference>
<evidence type="ECO:0000313" key="10">
    <source>
        <dbReference type="EMBL" id="GHE81558.1"/>
    </source>
</evidence>
<dbReference type="SMART" id="SM00091">
    <property type="entry name" value="PAS"/>
    <property type="match status" value="1"/>
</dbReference>
<dbReference type="PROSITE" id="PS50110">
    <property type="entry name" value="RESPONSE_REGULATORY"/>
    <property type="match status" value="1"/>
</dbReference>
<dbReference type="InterPro" id="IPR004358">
    <property type="entry name" value="Sig_transdc_His_kin-like_C"/>
</dbReference>
<comment type="catalytic activity">
    <reaction evidence="1">
        <text>ATP + protein L-histidine = ADP + protein N-phospho-L-histidine.</text>
        <dbReference type="EC" id="2.7.13.3"/>
    </reaction>
</comment>
<dbReference type="CDD" id="cd00082">
    <property type="entry name" value="HisKA"/>
    <property type="match status" value="1"/>
</dbReference>
<evidence type="ECO:0000259" key="9">
    <source>
        <dbReference type="PROSITE" id="PS50112"/>
    </source>
</evidence>
<dbReference type="Gene3D" id="3.30.450.20">
    <property type="entry name" value="PAS domain"/>
    <property type="match status" value="3"/>
</dbReference>
<dbReference type="PRINTS" id="PR00344">
    <property type="entry name" value="BCTRLSENSOR"/>
</dbReference>
<dbReference type="SUPFAM" id="SSF55874">
    <property type="entry name" value="ATPase domain of HSP90 chaperone/DNA topoisomerase II/histidine kinase"/>
    <property type="match status" value="1"/>
</dbReference>
<dbReference type="EMBL" id="BNAH01000002">
    <property type="protein sequence ID" value="GHE81558.1"/>
    <property type="molecule type" value="Genomic_DNA"/>
</dbReference>
<dbReference type="SUPFAM" id="SSF52172">
    <property type="entry name" value="CheY-like"/>
    <property type="match status" value="1"/>
</dbReference>
<protein>
    <recommendedName>
        <fullName evidence="2">histidine kinase</fullName>
        <ecNumber evidence="2">2.7.13.3</ecNumber>
    </recommendedName>
</protein>
<keyword evidence="6" id="KW-0472">Membrane</keyword>
<keyword evidence="11" id="KW-1185">Reference proteome</keyword>
<dbReference type="PANTHER" id="PTHR45339">
    <property type="entry name" value="HYBRID SIGNAL TRANSDUCTION HISTIDINE KINASE J"/>
    <property type="match status" value="1"/>
</dbReference>
<evidence type="ECO:0000256" key="5">
    <source>
        <dbReference type="PROSITE-ProRule" id="PRU00169"/>
    </source>
</evidence>
<dbReference type="Gene3D" id="3.40.50.2300">
    <property type="match status" value="1"/>
</dbReference>
<dbReference type="SUPFAM" id="SSF55785">
    <property type="entry name" value="PYP-like sensor domain (PAS domain)"/>
    <property type="match status" value="1"/>
</dbReference>
<dbReference type="InterPro" id="IPR011006">
    <property type="entry name" value="CheY-like_superfamily"/>
</dbReference>
<evidence type="ECO:0000313" key="11">
    <source>
        <dbReference type="Proteomes" id="UP000626370"/>
    </source>
</evidence>
<sequence length="1091" mass="123024">MAILKSKNNLVSSYHTSIIFVFFVLVVTAFILAGIKYLGELENYKKTQFQTLSKETVFLNNILSQSVNALSGMRDFANYYLDNPTELSATFPRLLQDNERFYLEKPSHDVIDYRQPLSVNITGIGQLATLSDHVKEELTMANALTPAFAAAEKANSDANWFYYVSFSKFISLYPWISRETWQYSARTIENPHIQRVKKAKEGNKELFWSFPYEDAAEKGLNTAVAAAVFRDQKAVGAVVIDISLGKIHEKLATIELFDHGLAIIDKNDNILVHKTIENKKIKGNVSKHKNLPQELTGLTYQALYNDNQGERVGHYFIQHKRVPVNDWVILSYQPYTDVVSNVTGRFITSLILSILALLALLALIYMVTRRTFIKPTQQFISHIAYSAKGDHGKVKPPKGWEHWFQLVENIFSQNRSLLQQLKDQNTLLDIRVNEKTQALLEKSNQHQRDYGILRSVMDAIPDYLIFNDLNHQVIGCNLAFEKFIGANESQIIGNRASDLLPKELSQLLNANPYNTVQDKGTLNVVETLENTYEVFIEKFYNSEKESLGTIIIIRDVTEQTAITSALEQAKIQAEKANLAKSQFLANMSHEIRTPINAIQGMHFLLMQSGLSSGQKIHIDNAQIASTALLHLVDELLDLAKIESGNMSIIKASCSIDRIIHQAVKLNIGIALHKGLQINVDIKSNVPQQVITDEMRLVQVLSNLLSNAVKFTHQGQINIIIENTVSEKNNALIKFTVKDTGIGIPKDKQHNLFEAFHQADESMTRQYGGSGLGLSICKHIVNLLDGDIKIVSNIDEGAEFCFVLPLAVDLSHTDRFQLDEHFVFVNFAVDLPECFPESIKANEHLYTCVEQLSEIPMLPECEQSSPLVIFLDSERITESAYKLITQLTFNNAINIDLFVLFQNSYQVQNNNALAWFDENNLPYVVCEQPLYRYCLLHIFDLLRDKNHTIALTPPDITSSVEVTANADKANLLGLTILLVEDNLVNQLVAKELLISMQAEVIIAENGQVALEILSTEQNISLILMDIQMPVMDGLTTAREIRKHSKYVNTPIITMTAHAREDDRKQSMEAGMNMHIAKPVKAEILLNSILSFF</sequence>
<evidence type="ECO:0000256" key="6">
    <source>
        <dbReference type="SAM" id="Phobius"/>
    </source>
</evidence>
<dbReference type="EC" id="2.7.13.3" evidence="2"/>
<feature type="domain" description="PAS" evidence="9">
    <location>
        <begin position="449"/>
        <end position="531"/>
    </location>
</feature>
<dbReference type="Pfam" id="PF13426">
    <property type="entry name" value="PAS_9"/>
    <property type="match status" value="1"/>
</dbReference>
<dbReference type="RefSeq" id="WP_189376738.1">
    <property type="nucleotide sequence ID" value="NZ_BNAH01000002.1"/>
</dbReference>
<dbReference type="Pfam" id="PF00512">
    <property type="entry name" value="HisKA"/>
    <property type="match status" value="1"/>
</dbReference>
<dbReference type="SMART" id="SM00448">
    <property type="entry name" value="REC"/>
    <property type="match status" value="1"/>
</dbReference>
<evidence type="ECO:0000256" key="3">
    <source>
        <dbReference type="ARBA" id="ARBA00022553"/>
    </source>
</evidence>
<proteinExistence type="predicted"/>
<feature type="transmembrane region" description="Helical" evidence="6">
    <location>
        <begin position="14"/>
        <end position="38"/>
    </location>
</feature>
<dbReference type="InterPro" id="IPR001789">
    <property type="entry name" value="Sig_transdc_resp-reg_receiver"/>
</dbReference>
<keyword evidence="4" id="KW-0902">Two-component regulatory system</keyword>
<dbReference type="SMART" id="SM00387">
    <property type="entry name" value="HATPase_c"/>
    <property type="match status" value="1"/>
</dbReference>
<keyword evidence="6" id="KW-0812">Transmembrane</keyword>
<feature type="transmembrane region" description="Helical" evidence="6">
    <location>
        <begin position="346"/>
        <end position="367"/>
    </location>
</feature>
<dbReference type="PROSITE" id="PS50109">
    <property type="entry name" value="HIS_KIN"/>
    <property type="match status" value="1"/>
</dbReference>
<dbReference type="InterPro" id="IPR035965">
    <property type="entry name" value="PAS-like_dom_sf"/>
</dbReference>
<feature type="modified residue" description="4-aspartylphosphate" evidence="5">
    <location>
        <position position="1024"/>
    </location>
</feature>
<dbReference type="Gene3D" id="3.30.565.10">
    <property type="entry name" value="Histidine kinase-like ATPase, C-terminal domain"/>
    <property type="match status" value="1"/>
</dbReference>
<reference evidence="11" key="1">
    <citation type="journal article" date="2019" name="Int. J. Syst. Evol. Microbiol.">
        <title>The Global Catalogue of Microorganisms (GCM) 10K type strain sequencing project: providing services to taxonomists for standard genome sequencing and annotation.</title>
        <authorList>
            <consortium name="The Broad Institute Genomics Platform"/>
            <consortium name="The Broad Institute Genome Sequencing Center for Infectious Disease"/>
            <person name="Wu L."/>
            <person name="Ma J."/>
        </authorList>
    </citation>
    <scope>NUCLEOTIDE SEQUENCE [LARGE SCALE GENOMIC DNA]</scope>
    <source>
        <strain evidence="11">CGMCC 1.15922</strain>
    </source>
</reference>